<keyword evidence="1" id="KW-0699">rRNA-binding</keyword>
<evidence type="ECO:0000313" key="5">
    <source>
        <dbReference type="Proteomes" id="UP000653305"/>
    </source>
</evidence>
<dbReference type="GO" id="GO:0003735">
    <property type="term" value="F:structural constituent of ribosome"/>
    <property type="evidence" value="ECO:0007669"/>
    <property type="project" value="InterPro"/>
</dbReference>
<evidence type="ECO:0000259" key="3">
    <source>
        <dbReference type="Pfam" id="PF03719"/>
    </source>
</evidence>
<keyword evidence="2" id="KW-0694">RNA-binding</keyword>
<dbReference type="PANTHER" id="PTHR48432">
    <property type="entry name" value="S5 DRBM DOMAIN-CONTAINING PROTEIN"/>
    <property type="match status" value="1"/>
</dbReference>
<gene>
    <name evidence="4" type="ORF">PHJA_000943400</name>
</gene>
<evidence type="ECO:0000313" key="4">
    <source>
        <dbReference type="EMBL" id="GFP87997.1"/>
    </source>
</evidence>
<evidence type="ECO:0000256" key="1">
    <source>
        <dbReference type="ARBA" id="ARBA00022730"/>
    </source>
</evidence>
<dbReference type="GO" id="GO:0005840">
    <property type="term" value="C:ribosome"/>
    <property type="evidence" value="ECO:0007669"/>
    <property type="project" value="InterPro"/>
</dbReference>
<feature type="domain" description="Small ribosomal subunit protein uS5 C-terminal" evidence="3">
    <location>
        <begin position="14"/>
        <end position="56"/>
    </location>
</feature>
<dbReference type="Gene3D" id="3.30.230.10">
    <property type="match status" value="1"/>
</dbReference>
<dbReference type="InterPro" id="IPR014721">
    <property type="entry name" value="Ribsml_uS5_D2-typ_fold_subgr"/>
</dbReference>
<sequence>MRNTQFAHAIQISYKKTKVYLWPSATQTGMKASKTIKAILSFAGYKNVKSKLLQKETSRWIRSNLRGSDELKGHKLINRKKRRLEKSARASFLKENPLKGLSYVLPASRFLQN</sequence>
<dbReference type="Proteomes" id="UP000653305">
    <property type="component" value="Unassembled WGS sequence"/>
</dbReference>
<dbReference type="GO" id="GO:0006412">
    <property type="term" value="P:translation"/>
    <property type="evidence" value="ECO:0007669"/>
    <property type="project" value="InterPro"/>
</dbReference>
<organism evidence="4 5">
    <name type="scientific">Phtheirospermum japonicum</name>
    <dbReference type="NCBI Taxonomy" id="374723"/>
    <lineage>
        <taxon>Eukaryota</taxon>
        <taxon>Viridiplantae</taxon>
        <taxon>Streptophyta</taxon>
        <taxon>Embryophyta</taxon>
        <taxon>Tracheophyta</taxon>
        <taxon>Spermatophyta</taxon>
        <taxon>Magnoliopsida</taxon>
        <taxon>eudicotyledons</taxon>
        <taxon>Gunneridae</taxon>
        <taxon>Pentapetalae</taxon>
        <taxon>asterids</taxon>
        <taxon>lamiids</taxon>
        <taxon>Lamiales</taxon>
        <taxon>Orobanchaceae</taxon>
        <taxon>Orobanchaceae incertae sedis</taxon>
        <taxon>Phtheirospermum</taxon>
    </lineage>
</organism>
<dbReference type="Pfam" id="PF03719">
    <property type="entry name" value="Ribosomal_S5_C"/>
    <property type="match status" value="1"/>
</dbReference>
<evidence type="ECO:0000256" key="2">
    <source>
        <dbReference type="ARBA" id="ARBA00022884"/>
    </source>
</evidence>
<name>A0A830BKM9_9LAMI</name>
<dbReference type="GO" id="GO:0003729">
    <property type="term" value="F:mRNA binding"/>
    <property type="evidence" value="ECO:0007669"/>
    <property type="project" value="UniProtKB-ARBA"/>
</dbReference>
<dbReference type="InterPro" id="IPR000851">
    <property type="entry name" value="Ribosomal_uS5"/>
</dbReference>
<protein>
    <submittedName>
        <fullName evidence="4">Pentatricopeptide repeat-containing protein at1g62670 mitochondrial</fullName>
    </submittedName>
</protein>
<dbReference type="OrthoDB" id="309483at2759"/>
<comment type="caution">
    <text evidence="4">The sequence shown here is derived from an EMBL/GenBank/DDBJ whole genome shotgun (WGS) entry which is preliminary data.</text>
</comment>
<reference evidence="4" key="1">
    <citation type="submission" date="2020-07" db="EMBL/GenBank/DDBJ databases">
        <title>Ethylene signaling mediates host invasion by parasitic plants.</title>
        <authorList>
            <person name="Yoshida S."/>
        </authorList>
    </citation>
    <scope>NUCLEOTIDE SEQUENCE</scope>
    <source>
        <strain evidence="4">Okayama</strain>
    </source>
</reference>
<dbReference type="InterPro" id="IPR020568">
    <property type="entry name" value="Ribosomal_Su5_D2-typ_SF"/>
</dbReference>
<keyword evidence="5" id="KW-1185">Reference proteome</keyword>
<dbReference type="PANTHER" id="PTHR48432:SF1">
    <property type="entry name" value="S5 DRBM DOMAIN-CONTAINING PROTEIN"/>
    <property type="match status" value="1"/>
</dbReference>
<dbReference type="AlphaFoldDB" id="A0A830BKM9"/>
<proteinExistence type="predicted"/>
<dbReference type="EMBL" id="BMAC01000159">
    <property type="protein sequence ID" value="GFP87997.1"/>
    <property type="molecule type" value="Genomic_DNA"/>
</dbReference>
<dbReference type="SUPFAM" id="SSF54211">
    <property type="entry name" value="Ribosomal protein S5 domain 2-like"/>
    <property type="match status" value="1"/>
</dbReference>
<dbReference type="InterPro" id="IPR005324">
    <property type="entry name" value="Ribosomal_uS5_C"/>
</dbReference>
<accession>A0A830BKM9</accession>
<dbReference type="GO" id="GO:0019843">
    <property type="term" value="F:rRNA binding"/>
    <property type="evidence" value="ECO:0007669"/>
    <property type="project" value="UniProtKB-KW"/>
</dbReference>